<evidence type="ECO:0000256" key="1">
    <source>
        <dbReference type="ARBA" id="ARBA00023015"/>
    </source>
</evidence>
<keyword evidence="1" id="KW-0805">Transcription regulation</keyword>
<dbReference type="InterPro" id="IPR000843">
    <property type="entry name" value="HTH_LacI"/>
</dbReference>
<organism evidence="5 6">
    <name type="scientific">Bifidobacterium adolescentis</name>
    <dbReference type="NCBI Taxonomy" id="1680"/>
    <lineage>
        <taxon>Bacteria</taxon>
        <taxon>Bacillati</taxon>
        <taxon>Actinomycetota</taxon>
        <taxon>Actinomycetes</taxon>
        <taxon>Bifidobacteriales</taxon>
        <taxon>Bifidobacteriaceae</taxon>
        <taxon>Bifidobacterium</taxon>
    </lineage>
</organism>
<dbReference type="CDD" id="cd01392">
    <property type="entry name" value="HTH_LacI"/>
    <property type="match status" value="1"/>
</dbReference>
<dbReference type="CDD" id="cd06267">
    <property type="entry name" value="PBP1_LacI_sugar_binding-like"/>
    <property type="match status" value="1"/>
</dbReference>
<dbReference type="InterPro" id="IPR028082">
    <property type="entry name" value="Peripla_BP_I"/>
</dbReference>
<evidence type="ECO:0000259" key="4">
    <source>
        <dbReference type="PROSITE" id="PS50932"/>
    </source>
</evidence>
<dbReference type="PROSITE" id="PS50932">
    <property type="entry name" value="HTH_LACI_2"/>
    <property type="match status" value="1"/>
</dbReference>
<dbReference type="PANTHER" id="PTHR30146">
    <property type="entry name" value="LACI-RELATED TRANSCRIPTIONAL REPRESSOR"/>
    <property type="match status" value="1"/>
</dbReference>
<dbReference type="EMBL" id="CP028341">
    <property type="protein sequence ID" value="AVT46027.1"/>
    <property type="molecule type" value="Genomic_DNA"/>
</dbReference>
<gene>
    <name evidence="5" type="ORF">C8077_09180</name>
</gene>
<feature type="domain" description="HTH lacI-type" evidence="4">
    <location>
        <begin position="4"/>
        <end position="58"/>
    </location>
</feature>
<dbReference type="Pfam" id="PF00356">
    <property type="entry name" value="LacI"/>
    <property type="match status" value="1"/>
</dbReference>
<dbReference type="eggNOG" id="COG1609">
    <property type="taxonomic scope" value="Bacteria"/>
</dbReference>
<evidence type="ECO:0000256" key="3">
    <source>
        <dbReference type="ARBA" id="ARBA00023163"/>
    </source>
</evidence>
<dbReference type="Gene3D" id="3.40.50.2300">
    <property type="match status" value="2"/>
</dbReference>
<protein>
    <submittedName>
        <fullName evidence="5">LacI family transcriptional regulator</fullName>
    </submittedName>
</protein>
<dbReference type="PANTHER" id="PTHR30146:SF138">
    <property type="entry name" value="TRANSCRIPTIONAL REGULATORY PROTEIN"/>
    <property type="match status" value="1"/>
</dbReference>
<dbReference type="SUPFAM" id="SSF47413">
    <property type="entry name" value="lambda repressor-like DNA-binding domains"/>
    <property type="match status" value="1"/>
</dbReference>
<dbReference type="KEGG" id="badl:BADO_1724"/>
<name>A0A076JPJ2_BIFAD</name>
<dbReference type="Pfam" id="PF13377">
    <property type="entry name" value="Peripla_BP_3"/>
    <property type="match status" value="1"/>
</dbReference>
<dbReference type="InterPro" id="IPR010982">
    <property type="entry name" value="Lambda_DNA-bd_dom_sf"/>
</dbReference>
<keyword evidence="3" id="KW-0804">Transcription</keyword>
<dbReference type="AlphaFoldDB" id="A0A076JPJ2"/>
<evidence type="ECO:0000256" key="2">
    <source>
        <dbReference type="ARBA" id="ARBA00023125"/>
    </source>
</evidence>
<proteinExistence type="predicted"/>
<evidence type="ECO:0000313" key="6">
    <source>
        <dbReference type="Proteomes" id="UP000241454"/>
    </source>
</evidence>
<dbReference type="SMART" id="SM00354">
    <property type="entry name" value="HTH_LACI"/>
    <property type="match status" value="1"/>
</dbReference>
<dbReference type="Gene3D" id="1.10.260.40">
    <property type="entry name" value="lambda repressor-like DNA-binding domains"/>
    <property type="match status" value="1"/>
</dbReference>
<dbReference type="RefSeq" id="WP_003806606.1">
    <property type="nucleotide sequence ID" value="NZ_CP007443.1"/>
</dbReference>
<dbReference type="GO" id="GO:0000976">
    <property type="term" value="F:transcription cis-regulatory region binding"/>
    <property type="evidence" value="ECO:0007669"/>
    <property type="project" value="TreeGrafter"/>
</dbReference>
<sequence length="378" mass="41045">MARVTVYDVAEKAGVSTATVSFAFRHPDKVKDDTKAKVLRVAEELGYVPSGNARSLAKGRTGTLGMYAFDMLLERPQGSNLEDDWPDVSPRSIDEPLDGDEPNVLVYPLYVDEVLRGFELECWKSGKGMLMGAASKKNDHRSVTDIAGRVDGLALMPSGYNDTLPLSMLAKTIPLVMVGVGDEKLPAAYLQCDNASGMRQIVDHLVEVHHINDMAFVGGVNGGACARGTDADDVVSRYDAFKKYLEERGLDSKGALLDDSFATSDEYMVGLCEAIGSGRLPQALVCGTDQTAFGVIRLLEEAGVRVPDDVIVTGFDGILAGRLMEPQLTTVRQPMEDMGREAARMLLSRNGEPWEKAERRVLPVRLIVRGSCGCNQKI</sequence>
<dbReference type="GO" id="GO:0003700">
    <property type="term" value="F:DNA-binding transcription factor activity"/>
    <property type="evidence" value="ECO:0007669"/>
    <property type="project" value="TreeGrafter"/>
</dbReference>
<keyword evidence="2" id="KW-0238">DNA-binding</keyword>
<evidence type="ECO:0000313" key="5">
    <source>
        <dbReference type="EMBL" id="AVT46027.1"/>
    </source>
</evidence>
<accession>A0A076JPJ2</accession>
<reference evidence="5 6" key="1">
    <citation type="submission" date="2018-03" db="EMBL/GenBank/DDBJ databases">
        <authorList>
            <person name="Keele B.F."/>
        </authorList>
    </citation>
    <scope>NUCLEOTIDE SEQUENCE [LARGE SCALE GENOMIC DNA]</scope>
    <source>
        <strain evidence="5 6">1-11</strain>
    </source>
</reference>
<dbReference type="InterPro" id="IPR046335">
    <property type="entry name" value="LacI/GalR-like_sensor"/>
</dbReference>
<dbReference type="Proteomes" id="UP000241454">
    <property type="component" value="Chromosome"/>
</dbReference>
<dbReference type="SUPFAM" id="SSF53822">
    <property type="entry name" value="Periplasmic binding protein-like I"/>
    <property type="match status" value="1"/>
</dbReference>